<keyword evidence="3" id="KW-1185">Reference proteome</keyword>
<accession>A0A5B8Y8R5</accession>
<sequence length="90" mass="10128">METTRNFPYLRKIPGLERMDVSTRDFESRNRPLLLTWALIFFGLAAASLVARLTIFTEGPSALLFTLFLVLFGILGLISWLARIVNTPVG</sequence>
<organism evidence="2 3">
    <name type="scientific">Persicimonas caeni</name>
    <dbReference type="NCBI Taxonomy" id="2292766"/>
    <lineage>
        <taxon>Bacteria</taxon>
        <taxon>Deltaproteobacteria</taxon>
        <taxon>Bradymonadales</taxon>
        <taxon>Bradymonadaceae</taxon>
        <taxon>Persicimonas</taxon>
    </lineage>
</organism>
<keyword evidence="1" id="KW-0472">Membrane</keyword>
<evidence type="ECO:0000313" key="2">
    <source>
        <dbReference type="EMBL" id="QDG52456.1"/>
    </source>
</evidence>
<feature type="transmembrane region" description="Helical" evidence="1">
    <location>
        <begin position="62"/>
        <end position="82"/>
    </location>
</feature>
<evidence type="ECO:0000256" key="1">
    <source>
        <dbReference type="SAM" id="Phobius"/>
    </source>
</evidence>
<reference evidence="2 3" key="1">
    <citation type="submission" date="2019-06" db="EMBL/GenBank/DDBJ databases">
        <title>Persicimonas caeni gen. nov., sp. nov., a predatory bacterium isolated from solar saltern.</title>
        <authorList>
            <person name="Wang S."/>
        </authorList>
    </citation>
    <scope>NUCLEOTIDE SEQUENCE [LARGE SCALE GENOMIC DNA]</scope>
    <source>
        <strain evidence="2 3">YN101</strain>
    </source>
</reference>
<gene>
    <name evidence="2" type="ORF">FIV42_17435</name>
</gene>
<dbReference type="RefSeq" id="WP_141198927.1">
    <property type="nucleotide sequence ID" value="NZ_CP041186.1"/>
</dbReference>
<proteinExistence type="predicted"/>
<dbReference type="AlphaFoldDB" id="A0A4Y6PVV0"/>
<dbReference type="EMBL" id="CP041186">
    <property type="protein sequence ID" value="QDG52456.1"/>
    <property type="molecule type" value="Genomic_DNA"/>
</dbReference>
<feature type="transmembrane region" description="Helical" evidence="1">
    <location>
        <begin position="34"/>
        <end position="55"/>
    </location>
</feature>
<keyword evidence="1" id="KW-0812">Transmembrane</keyword>
<accession>A0A4Y6PVV0</accession>
<protein>
    <submittedName>
        <fullName evidence="2">Uncharacterized protein</fullName>
    </submittedName>
</protein>
<keyword evidence="1" id="KW-1133">Transmembrane helix</keyword>
<name>A0A4Y6PVV0_PERCE</name>
<evidence type="ECO:0000313" key="3">
    <source>
        <dbReference type="Proteomes" id="UP000315995"/>
    </source>
</evidence>
<dbReference type="Proteomes" id="UP000315995">
    <property type="component" value="Chromosome"/>
</dbReference>